<dbReference type="PROSITE" id="PS51471">
    <property type="entry name" value="FE2OG_OXY"/>
    <property type="match status" value="1"/>
</dbReference>
<feature type="compositionally biased region" description="Basic and acidic residues" evidence="4">
    <location>
        <begin position="327"/>
        <end position="343"/>
    </location>
</feature>
<dbReference type="SUPFAM" id="SSF51197">
    <property type="entry name" value="Clavaminate synthase-like"/>
    <property type="match status" value="1"/>
</dbReference>
<feature type="repeat" description="PPR" evidence="3">
    <location>
        <begin position="5"/>
        <end position="40"/>
    </location>
</feature>
<dbReference type="GO" id="GO:0035516">
    <property type="term" value="F:broad specificity oxidative DNA demethylase activity"/>
    <property type="evidence" value="ECO:0007669"/>
    <property type="project" value="TreeGrafter"/>
</dbReference>
<dbReference type="Gene3D" id="2.60.120.590">
    <property type="entry name" value="Alpha-ketoglutarate-dependent dioxygenase AlkB-like"/>
    <property type="match status" value="1"/>
</dbReference>
<dbReference type="PANTHER" id="PTHR31573:SF1">
    <property type="entry name" value="DNA OXIDATIVE DEMETHYLASE ALKBH2"/>
    <property type="match status" value="1"/>
</dbReference>
<name>A0A7J7L6K2_9MAGN</name>
<dbReference type="InterPro" id="IPR032852">
    <property type="entry name" value="ALKBH2"/>
</dbReference>
<evidence type="ECO:0000259" key="5">
    <source>
        <dbReference type="PROSITE" id="PS51471"/>
    </source>
</evidence>
<gene>
    <name evidence="6" type="ORF">GIB67_011053</name>
</gene>
<feature type="binding site" evidence="2">
    <location>
        <position position="136"/>
    </location>
    <ligand>
        <name>2-oxoglutarate</name>
        <dbReference type="ChEBI" id="CHEBI:16810"/>
    </ligand>
</feature>
<feature type="binding site" evidence="2">
    <location>
        <position position="151"/>
    </location>
    <ligand>
        <name>substrate</name>
    </ligand>
</feature>
<dbReference type="Proteomes" id="UP000541444">
    <property type="component" value="Unassembled WGS sequence"/>
</dbReference>
<feature type="binding site" evidence="2">
    <location>
        <position position="226"/>
    </location>
    <ligand>
        <name>2-oxoglutarate</name>
        <dbReference type="ChEBI" id="CHEBI:16810"/>
    </ligand>
</feature>
<feature type="binding site" evidence="2">
    <location>
        <position position="244"/>
    </location>
    <ligand>
        <name>2-oxoglutarate</name>
        <dbReference type="ChEBI" id="CHEBI:16810"/>
    </ligand>
</feature>
<dbReference type="EMBL" id="JACGCM010002611">
    <property type="protein sequence ID" value="KAF6138213.1"/>
    <property type="molecule type" value="Genomic_DNA"/>
</dbReference>
<evidence type="ECO:0000256" key="2">
    <source>
        <dbReference type="PIRSR" id="PIRSR632852-1"/>
    </source>
</evidence>
<organism evidence="6 7">
    <name type="scientific">Kingdonia uniflora</name>
    <dbReference type="NCBI Taxonomy" id="39325"/>
    <lineage>
        <taxon>Eukaryota</taxon>
        <taxon>Viridiplantae</taxon>
        <taxon>Streptophyta</taxon>
        <taxon>Embryophyta</taxon>
        <taxon>Tracheophyta</taxon>
        <taxon>Spermatophyta</taxon>
        <taxon>Magnoliopsida</taxon>
        <taxon>Ranunculales</taxon>
        <taxon>Circaeasteraceae</taxon>
        <taxon>Kingdonia</taxon>
    </lineage>
</organism>
<dbReference type="GO" id="GO:0051747">
    <property type="term" value="F:cytosine C-5 DNA demethylase activity"/>
    <property type="evidence" value="ECO:0007669"/>
    <property type="project" value="TreeGrafter"/>
</dbReference>
<evidence type="ECO:0000256" key="3">
    <source>
        <dbReference type="PROSITE-ProRule" id="PRU00708"/>
    </source>
</evidence>
<dbReference type="OrthoDB" id="20835at2759"/>
<feature type="binding site" evidence="2">
    <location>
        <position position="138"/>
    </location>
    <ligand>
        <name>2-oxoglutarate</name>
        <dbReference type="ChEBI" id="CHEBI:16810"/>
    </ligand>
</feature>
<comment type="similarity">
    <text evidence="1">Belongs to the alkB family.</text>
</comment>
<dbReference type="GO" id="GO:0008198">
    <property type="term" value="F:ferrous iron binding"/>
    <property type="evidence" value="ECO:0007669"/>
    <property type="project" value="TreeGrafter"/>
</dbReference>
<proteinExistence type="inferred from homology"/>
<comment type="caution">
    <text evidence="6">The sequence shown here is derived from an EMBL/GenBank/DDBJ whole genome shotgun (WGS) entry which is preliminary data.</text>
</comment>
<dbReference type="Pfam" id="PF13532">
    <property type="entry name" value="2OG-FeII_Oxy_2"/>
    <property type="match status" value="1"/>
</dbReference>
<dbReference type="InterPro" id="IPR005123">
    <property type="entry name" value="Oxoglu/Fe-dep_dioxygenase_dom"/>
</dbReference>
<dbReference type="InterPro" id="IPR027450">
    <property type="entry name" value="AlkB-like"/>
</dbReference>
<protein>
    <recommendedName>
        <fullName evidence="5">Fe2OG dioxygenase domain-containing protein</fullName>
    </recommendedName>
</protein>
<feature type="binding site" evidence="2">
    <location>
        <begin position="96"/>
        <end position="98"/>
    </location>
    <ligand>
        <name>substrate</name>
    </ligand>
</feature>
<dbReference type="PANTHER" id="PTHR31573">
    <property type="entry name" value="ALPHA-KETOGLUTARATE-DEPENDENT DIOXYGENASE ALKB HOMOLOG 2"/>
    <property type="match status" value="1"/>
</dbReference>
<sequence length="407" mass="46039">MGSKDVVSWNTRISEYFHNARRAEESLMLFDQMINVGVGVGPDGATMVLVLPACAHLKILRRGRLVHRIGERKGIITTHTAPRDTYYVASEGLTEYGYSCYTPQVFSWEDFPPLKKLLSMIHEALPGSCFNSLLLNRYQTGSDTVGWHSDDGELYGPTPEIASVSFGCKRVFLLKRKKPIKTLKEGSVLKEQGGSIKIRKDEQHSFTLKHGSMLVMRGNTQKDWLHSLPKSDEIEAVRINLTFRRLSFPSMPKRGSLVSVPAGKQKPTKETKTANEVNPIREVKKTDNEKPIKERKKAGNEKPIEETKKARNEIDEIFSSQKKRKKLEAEAQEAEKRKEDDRRTKAKKMNLKKKSKSSKEDAFHEPPSRERKRTVDGLTIFTEEELGFGKSDAGSSGLCPFDCTCCF</sequence>
<dbReference type="InterPro" id="IPR037151">
    <property type="entry name" value="AlkB-like_sf"/>
</dbReference>
<feature type="compositionally biased region" description="Basic and acidic residues" evidence="4">
    <location>
        <begin position="267"/>
        <end position="314"/>
    </location>
</feature>
<dbReference type="FunFam" id="2.60.120.590:FF:000015">
    <property type="entry name" value="DNA oxidative demethylase ALKBH2"/>
    <property type="match status" value="1"/>
</dbReference>
<feature type="binding site" evidence="2">
    <location>
        <position position="148"/>
    </location>
    <ligand>
        <name>2-oxoglutarate</name>
        <dbReference type="ChEBI" id="CHEBI:16810"/>
    </ligand>
</feature>
<feature type="binding site" evidence="2">
    <location>
        <position position="238"/>
    </location>
    <ligand>
        <name>2-oxoglutarate</name>
        <dbReference type="ChEBI" id="CHEBI:16810"/>
    </ligand>
</feature>
<feature type="compositionally biased region" description="Basic residues" evidence="4">
    <location>
        <begin position="344"/>
        <end position="356"/>
    </location>
</feature>
<evidence type="ECO:0000256" key="1">
    <source>
        <dbReference type="ARBA" id="ARBA00007879"/>
    </source>
</evidence>
<dbReference type="InterPro" id="IPR002885">
    <property type="entry name" value="PPR_rpt"/>
</dbReference>
<dbReference type="AlphaFoldDB" id="A0A7J7L6K2"/>
<feature type="binding site" evidence="2">
    <location>
        <position position="242"/>
    </location>
    <ligand>
        <name>2-oxoglutarate</name>
        <dbReference type="ChEBI" id="CHEBI:16810"/>
    </ligand>
</feature>
<evidence type="ECO:0000256" key="4">
    <source>
        <dbReference type="SAM" id="MobiDB-lite"/>
    </source>
</evidence>
<dbReference type="PROSITE" id="PS51375">
    <property type="entry name" value="PPR"/>
    <property type="match status" value="1"/>
</dbReference>
<reference evidence="6 7" key="1">
    <citation type="journal article" date="2020" name="IScience">
        <title>Genome Sequencing of the Endangered Kingdonia uniflora (Circaeasteraceae, Ranunculales) Reveals Potential Mechanisms of Evolutionary Specialization.</title>
        <authorList>
            <person name="Sun Y."/>
            <person name="Deng T."/>
            <person name="Zhang A."/>
            <person name="Moore M.J."/>
            <person name="Landis J.B."/>
            <person name="Lin N."/>
            <person name="Zhang H."/>
            <person name="Zhang X."/>
            <person name="Huang J."/>
            <person name="Zhang X."/>
            <person name="Sun H."/>
            <person name="Wang H."/>
        </authorList>
    </citation>
    <scope>NUCLEOTIDE SEQUENCE [LARGE SCALE GENOMIC DNA]</scope>
    <source>
        <strain evidence="6">TB1705</strain>
        <tissue evidence="6">Leaf</tissue>
    </source>
</reference>
<evidence type="ECO:0000313" key="6">
    <source>
        <dbReference type="EMBL" id="KAF6138213.1"/>
    </source>
</evidence>
<feature type="region of interest" description="Disordered" evidence="4">
    <location>
        <begin position="250"/>
        <end position="377"/>
    </location>
</feature>
<dbReference type="GO" id="GO:0006307">
    <property type="term" value="P:DNA alkylation repair"/>
    <property type="evidence" value="ECO:0007669"/>
    <property type="project" value="TreeGrafter"/>
</dbReference>
<feature type="domain" description="Fe2OG dioxygenase" evidence="5">
    <location>
        <begin position="129"/>
        <end position="247"/>
    </location>
</feature>
<dbReference type="InterPro" id="IPR013885">
    <property type="entry name" value="DUF1764_euk"/>
</dbReference>
<dbReference type="Pfam" id="PF08576">
    <property type="entry name" value="DUF1764"/>
    <property type="match status" value="1"/>
</dbReference>
<accession>A0A7J7L6K2</accession>
<keyword evidence="7" id="KW-1185">Reference proteome</keyword>
<feature type="compositionally biased region" description="Basic and acidic residues" evidence="4">
    <location>
        <begin position="357"/>
        <end position="375"/>
    </location>
</feature>
<evidence type="ECO:0000313" key="7">
    <source>
        <dbReference type="Proteomes" id="UP000541444"/>
    </source>
</evidence>